<comment type="catalytic activity">
    <reaction evidence="1">
        <text>ATP + protein L-histidine = ADP + protein N-phospho-L-histidine.</text>
        <dbReference type="EC" id="2.7.13.3"/>
    </reaction>
</comment>
<dbReference type="Gene3D" id="3.30.565.10">
    <property type="entry name" value="Histidine kinase-like ATPase, C-terminal domain"/>
    <property type="match status" value="1"/>
</dbReference>
<evidence type="ECO:0000256" key="2">
    <source>
        <dbReference type="ARBA" id="ARBA00012438"/>
    </source>
</evidence>
<keyword evidence="4" id="KW-0812">Transmembrane</keyword>
<dbReference type="Gene3D" id="1.10.287.130">
    <property type="match status" value="1"/>
</dbReference>
<evidence type="ECO:0000256" key="3">
    <source>
        <dbReference type="ARBA" id="ARBA00022553"/>
    </source>
</evidence>
<evidence type="ECO:0000256" key="1">
    <source>
        <dbReference type="ARBA" id="ARBA00000085"/>
    </source>
</evidence>
<dbReference type="SMART" id="SM00387">
    <property type="entry name" value="HATPase_c"/>
    <property type="match status" value="1"/>
</dbReference>
<comment type="caution">
    <text evidence="6">The sequence shown here is derived from an EMBL/GenBank/DDBJ whole genome shotgun (WGS) entry which is preliminary data.</text>
</comment>
<keyword evidence="7" id="KW-1185">Reference proteome</keyword>
<evidence type="ECO:0000313" key="6">
    <source>
        <dbReference type="EMBL" id="TDU70822.1"/>
    </source>
</evidence>
<evidence type="ECO:0000256" key="4">
    <source>
        <dbReference type="SAM" id="Phobius"/>
    </source>
</evidence>
<dbReference type="PRINTS" id="PR00344">
    <property type="entry name" value="BCTRLSENSOR"/>
</dbReference>
<gene>
    <name evidence="6" type="ORF">EI77_01940</name>
</gene>
<evidence type="ECO:0000259" key="5">
    <source>
        <dbReference type="PROSITE" id="PS50109"/>
    </source>
</evidence>
<dbReference type="RefSeq" id="WP_133795031.1">
    <property type="nucleotide sequence ID" value="NZ_SOCA01000003.1"/>
</dbReference>
<dbReference type="Pfam" id="PF02518">
    <property type="entry name" value="HATPase_c"/>
    <property type="match status" value="1"/>
</dbReference>
<dbReference type="SUPFAM" id="SSF47384">
    <property type="entry name" value="Homodimeric domain of signal transducing histidine kinase"/>
    <property type="match status" value="1"/>
</dbReference>
<evidence type="ECO:0000313" key="7">
    <source>
        <dbReference type="Proteomes" id="UP000295662"/>
    </source>
</evidence>
<dbReference type="EC" id="2.7.13.3" evidence="2"/>
<dbReference type="PROSITE" id="PS50109">
    <property type="entry name" value="HIS_KIN"/>
    <property type="match status" value="1"/>
</dbReference>
<feature type="transmembrane region" description="Helical" evidence="4">
    <location>
        <begin position="7"/>
        <end position="29"/>
    </location>
</feature>
<proteinExistence type="predicted"/>
<dbReference type="InterPro" id="IPR005467">
    <property type="entry name" value="His_kinase_dom"/>
</dbReference>
<keyword evidence="4" id="KW-1133">Transmembrane helix</keyword>
<dbReference type="InterPro" id="IPR004358">
    <property type="entry name" value="Sig_transdc_His_kin-like_C"/>
</dbReference>
<accession>A0A4R7RY85</accession>
<protein>
    <recommendedName>
        <fullName evidence="2">histidine kinase</fullName>
        <ecNumber evidence="2">2.7.13.3</ecNumber>
    </recommendedName>
</protein>
<sequence length="552" mass="61150">MQQRRTNLLLILLVVTPLALLTWLGTYLIRDAARSTDSAMQAVLAERLAVADHQLADDLRRFTDQLDLLDAPANSDPKSTAMALGTHPWTMETWIASQNGVAEIVTEKGDQSQDVGADAATRARMLQHILSLPLPRSAEAMEPFALVIEASSQQDPDRSRQAIWQTFARTEGYHQKGLVKPGPMPAFSSGWHVTDGDFIYWRQLSPGTIICARLDSRALRHALFSRLPPPGLQAYPGRLTLTTRSGIPLHTAGRSLPGSLTRPAAVKQCSAPLTQWFLSYSPAAIEFPKPYLFPILLGVGSGCLLVLALAWTFFRENARELRLAQQRVSFVNQISHELKTPLTNIQLYTEMAAHRIESTNDIICQRHLRVVETETARLNRLIQNVLNYARQQRDKLSVQPRPIILDEVVSRAVGNWRTLLENKGFKVHLSLNGPPTMKADADAIEQILSNLLSNVDKYAAHGKWVSIHTESTGSSARIIVEDRGPGIPSGKRRMVFEPFERLRSDLNEGVSGTGIGLTISRELADLHGGSLEVCSLYKDGARFILTLPVQPL</sequence>
<reference evidence="6 7" key="1">
    <citation type="submission" date="2019-03" db="EMBL/GenBank/DDBJ databases">
        <title>Genomic Encyclopedia of Archaeal and Bacterial Type Strains, Phase II (KMG-II): from individual species to whole genera.</title>
        <authorList>
            <person name="Goeker M."/>
        </authorList>
    </citation>
    <scope>NUCLEOTIDE SEQUENCE [LARGE SCALE GENOMIC DNA]</scope>
    <source>
        <strain evidence="6 7">ATCC 25309</strain>
    </source>
</reference>
<dbReference type="EMBL" id="SOCA01000003">
    <property type="protein sequence ID" value="TDU70822.1"/>
    <property type="molecule type" value="Genomic_DNA"/>
</dbReference>
<dbReference type="InterPro" id="IPR003594">
    <property type="entry name" value="HATPase_dom"/>
</dbReference>
<dbReference type="Proteomes" id="UP000295662">
    <property type="component" value="Unassembled WGS sequence"/>
</dbReference>
<organism evidence="6 7">
    <name type="scientific">Prosthecobacter fusiformis</name>
    <dbReference type="NCBI Taxonomy" id="48464"/>
    <lineage>
        <taxon>Bacteria</taxon>
        <taxon>Pseudomonadati</taxon>
        <taxon>Verrucomicrobiota</taxon>
        <taxon>Verrucomicrobiia</taxon>
        <taxon>Verrucomicrobiales</taxon>
        <taxon>Verrucomicrobiaceae</taxon>
        <taxon>Prosthecobacter</taxon>
    </lineage>
</organism>
<dbReference type="PANTHER" id="PTHR43547:SF2">
    <property type="entry name" value="HYBRID SIGNAL TRANSDUCTION HISTIDINE KINASE C"/>
    <property type="match status" value="1"/>
</dbReference>
<dbReference type="AlphaFoldDB" id="A0A4R7RY85"/>
<dbReference type="SMART" id="SM00388">
    <property type="entry name" value="HisKA"/>
    <property type="match status" value="1"/>
</dbReference>
<dbReference type="CDD" id="cd00082">
    <property type="entry name" value="HisKA"/>
    <property type="match status" value="1"/>
</dbReference>
<feature type="transmembrane region" description="Helical" evidence="4">
    <location>
        <begin position="291"/>
        <end position="314"/>
    </location>
</feature>
<dbReference type="InterPro" id="IPR003661">
    <property type="entry name" value="HisK_dim/P_dom"/>
</dbReference>
<dbReference type="Pfam" id="PF00512">
    <property type="entry name" value="HisKA"/>
    <property type="match status" value="1"/>
</dbReference>
<dbReference type="PANTHER" id="PTHR43547">
    <property type="entry name" value="TWO-COMPONENT HISTIDINE KINASE"/>
    <property type="match status" value="1"/>
</dbReference>
<dbReference type="InterPro" id="IPR036890">
    <property type="entry name" value="HATPase_C_sf"/>
</dbReference>
<dbReference type="SUPFAM" id="SSF55874">
    <property type="entry name" value="ATPase domain of HSP90 chaperone/DNA topoisomerase II/histidine kinase"/>
    <property type="match status" value="1"/>
</dbReference>
<dbReference type="InterPro" id="IPR036097">
    <property type="entry name" value="HisK_dim/P_sf"/>
</dbReference>
<dbReference type="OrthoDB" id="9813151at2"/>
<feature type="domain" description="Histidine kinase" evidence="5">
    <location>
        <begin position="333"/>
        <end position="551"/>
    </location>
</feature>
<keyword evidence="4" id="KW-0472">Membrane</keyword>
<keyword evidence="3" id="KW-0597">Phosphoprotein</keyword>
<dbReference type="GO" id="GO:0000155">
    <property type="term" value="F:phosphorelay sensor kinase activity"/>
    <property type="evidence" value="ECO:0007669"/>
    <property type="project" value="InterPro"/>
</dbReference>
<name>A0A4R7RY85_9BACT</name>